<sequence length="43" mass="4544">MKATLESRALASQRHTVAANTDSIDINKSTAPLLNLSCCITAL</sequence>
<keyword evidence="2" id="KW-1185">Reference proteome</keyword>
<dbReference type="EMBL" id="HG001819">
    <property type="protein sequence ID" value="CDF37229.1"/>
    <property type="molecule type" value="Genomic_DNA"/>
</dbReference>
<name>R7QGL2_CHOCR</name>
<dbReference type="GeneID" id="17324763"/>
<reference evidence="2" key="1">
    <citation type="journal article" date="2013" name="Proc. Natl. Acad. Sci. U.S.A.">
        <title>Genome structure and metabolic features in the red seaweed Chondrus crispus shed light on evolution of the Archaeplastida.</title>
        <authorList>
            <person name="Collen J."/>
            <person name="Porcel B."/>
            <person name="Carre W."/>
            <person name="Ball S.G."/>
            <person name="Chaparro C."/>
            <person name="Tonon T."/>
            <person name="Barbeyron T."/>
            <person name="Michel G."/>
            <person name="Noel B."/>
            <person name="Valentin K."/>
            <person name="Elias M."/>
            <person name="Artiguenave F."/>
            <person name="Arun A."/>
            <person name="Aury J.M."/>
            <person name="Barbosa-Neto J.F."/>
            <person name="Bothwell J.H."/>
            <person name="Bouget F.Y."/>
            <person name="Brillet L."/>
            <person name="Cabello-Hurtado F."/>
            <person name="Capella-Gutierrez S."/>
            <person name="Charrier B."/>
            <person name="Cladiere L."/>
            <person name="Cock J.M."/>
            <person name="Coelho S.M."/>
            <person name="Colleoni C."/>
            <person name="Czjzek M."/>
            <person name="Da Silva C."/>
            <person name="Delage L."/>
            <person name="Denoeud F."/>
            <person name="Deschamps P."/>
            <person name="Dittami S.M."/>
            <person name="Gabaldon T."/>
            <person name="Gachon C.M."/>
            <person name="Groisillier A."/>
            <person name="Herve C."/>
            <person name="Jabbari K."/>
            <person name="Katinka M."/>
            <person name="Kloareg B."/>
            <person name="Kowalczyk N."/>
            <person name="Labadie K."/>
            <person name="Leblanc C."/>
            <person name="Lopez P.J."/>
            <person name="McLachlan D.H."/>
            <person name="Meslet-Cladiere L."/>
            <person name="Moustafa A."/>
            <person name="Nehr Z."/>
            <person name="Nyvall Collen P."/>
            <person name="Panaud O."/>
            <person name="Partensky F."/>
            <person name="Poulain J."/>
            <person name="Rensing S.A."/>
            <person name="Rousvoal S."/>
            <person name="Samson G."/>
            <person name="Symeonidi A."/>
            <person name="Weissenbach J."/>
            <person name="Zambounis A."/>
            <person name="Wincker P."/>
            <person name="Boyen C."/>
        </authorList>
    </citation>
    <scope>NUCLEOTIDE SEQUENCE [LARGE SCALE GENOMIC DNA]</scope>
    <source>
        <strain evidence="2">cv. Stackhouse</strain>
    </source>
</reference>
<evidence type="ECO:0000313" key="1">
    <source>
        <dbReference type="EMBL" id="CDF37229.1"/>
    </source>
</evidence>
<gene>
    <name evidence="1" type="ORF">CHC_T00005351001</name>
</gene>
<proteinExistence type="predicted"/>
<dbReference type="RefSeq" id="XP_005717048.1">
    <property type="nucleotide sequence ID" value="XM_005716991.1"/>
</dbReference>
<dbReference type="Proteomes" id="UP000012073">
    <property type="component" value="Unassembled WGS sequence"/>
</dbReference>
<organism evidence="1 2">
    <name type="scientific">Chondrus crispus</name>
    <name type="common">Carrageen Irish moss</name>
    <name type="synonym">Polymorpha crispa</name>
    <dbReference type="NCBI Taxonomy" id="2769"/>
    <lineage>
        <taxon>Eukaryota</taxon>
        <taxon>Rhodophyta</taxon>
        <taxon>Florideophyceae</taxon>
        <taxon>Rhodymeniophycidae</taxon>
        <taxon>Gigartinales</taxon>
        <taxon>Gigartinaceae</taxon>
        <taxon>Chondrus</taxon>
    </lineage>
</organism>
<dbReference type="Gramene" id="CDF37229">
    <property type="protein sequence ID" value="CDF37229"/>
    <property type="gene ID" value="CHC_T00005351001"/>
</dbReference>
<accession>R7QGL2</accession>
<protein>
    <submittedName>
        <fullName evidence="1">Uncharacterized protein</fullName>
    </submittedName>
</protein>
<evidence type="ECO:0000313" key="2">
    <source>
        <dbReference type="Proteomes" id="UP000012073"/>
    </source>
</evidence>
<dbReference type="KEGG" id="ccp:CHC_T00005351001"/>
<dbReference type="AlphaFoldDB" id="R7QGL2"/>